<name>X0VBI6_9ZZZZ</name>
<sequence length="82" mass="9243">MSDDGDMDAYGPMGIDLIVYNTQDSFPVTHHAFNRLRQIVSDDVNDSLTWWTGWDCVEWLGDGSPDTFKTGILRNSMESINA</sequence>
<gene>
    <name evidence="1" type="ORF">S01H1_57919</name>
</gene>
<comment type="caution">
    <text evidence="1">The sequence shown here is derived from an EMBL/GenBank/DDBJ whole genome shotgun (WGS) entry which is preliminary data.</text>
</comment>
<protein>
    <submittedName>
        <fullName evidence="1">Uncharacterized protein</fullName>
    </submittedName>
</protein>
<dbReference type="EMBL" id="BARS01037803">
    <property type="protein sequence ID" value="GAG15675.1"/>
    <property type="molecule type" value="Genomic_DNA"/>
</dbReference>
<evidence type="ECO:0000313" key="1">
    <source>
        <dbReference type="EMBL" id="GAG15675.1"/>
    </source>
</evidence>
<reference evidence="1" key="1">
    <citation type="journal article" date="2014" name="Front. Microbiol.">
        <title>High frequency of phylogenetically diverse reductive dehalogenase-homologous genes in deep subseafloor sedimentary metagenomes.</title>
        <authorList>
            <person name="Kawai M."/>
            <person name="Futagami T."/>
            <person name="Toyoda A."/>
            <person name="Takaki Y."/>
            <person name="Nishi S."/>
            <person name="Hori S."/>
            <person name="Arai W."/>
            <person name="Tsubouchi T."/>
            <person name="Morono Y."/>
            <person name="Uchiyama I."/>
            <person name="Ito T."/>
            <person name="Fujiyama A."/>
            <person name="Inagaki F."/>
            <person name="Takami H."/>
        </authorList>
    </citation>
    <scope>NUCLEOTIDE SEQUENCE</scope>
    <source>
        <strain evidence="1">Expedition CK06-06</strain>
    </source>
</reference>
<dbReference type="AlphaFoldDB" id="X0VBI6"/>
<organism evidence="1">
    <name type="scientific">marine sediment metagenome</name>
    <dbReference type="NCBI Taxonomy" id="412755"/>
    <lineage>
        <taxon>unclassified sequences</taxon>
        <taxon>metagenomes</taxon>
        <taxon>ecological metagenomes</taxon>
    </lineage>
</organism>
<proteinExistence type="predicted"/>
<accession>X0VBI6</accession>